<evidence type="ECO:0000313" key="1">
    <source>
        <dbReference type="EMBL" id="SEN68704.1"/>
    </source>
</evidence>
<sequence length="152" mass="17117">MPKVYNSIVVDGPIEQVWSRIRNFHDFSWAPSLIKSCEKVGEGGGYSVGARRLLNGEFLDTLIAYSEIERRMMYSMDEGPSPVSSGEICNYVGNLHLLPVTTDDTTFVEWSGSWESANTEAVEYMNRVYRSLLADLAAEFTSESRRSESIDQ</sequence>
<proteinExistence type="predicted"/>
<dbReference type="PANTHER" id="PTHR39332:SF7">
    <property type="entry name" value="SRPBCC FAMILY PROTEIN"/>
    <property type="match status" value="1"/>
</dbReference>
<dbReference type="Gene3D" id="3.30.530.20">
    <property type="match status" value="1"/>
</dbReference>
<dbReference type="Pfam" id="PF10604">
    <property type="entry name" value="Polyketide_cyc2"/>
    <property type="match status" value="1"/>
</dbReference>
<evidence type="ECO:0000313" key="2">
    <source>
        <dbReference type="Proteomes" id="UP000183898"/>
    </source>
</evidence>
<dbReference type="EMBL" id="FOCT01000006">
    <property type="protein sequence ID" value="SEN68704.1"/>
    <property type="molecule type" value="Genomic_DNA"/>
</dbReference>
<protein>
    <submittedName>
        <fullName evidence="1">Polyketide cyclase / dehydrase and lipid transport</fullName>
    </submittedName>
</protein>
<dbReference type="PANTHER" id="PTHR39332">
    <property type="entry name" value="BLL4707 PROTEIN"/>
    <property type="match status" value="1"/>
</dbReference>
<dbReference type="CDD" id="cd07821">
    <property type="entry name" value="PYR_PYL_RCAR_like"/>
    <property type="match status" value="1"/>
</dbReference>
<name>A0A1H8IJQ1_9PROT</name>
<dbReference type="InterPro" id="IPR019587">
    <property type="entry name" value="Polyketide_cyclase/dehydratase"/>
</dbReference>
<reference evidence="1 2" key="1">
    <citation type="submission" date="2016-10" db="EMBL/GenBank/DDBJ databases">
        <authorList>
            <person name="de Groot N.N."/>
        </authorList>
    </citation>
    <scope>NUCLEOTIDE SEQUENCE [LARGE SCALE GENOMIC DNA]</scope>
    <source>
        <strain evidence="1 2">Nl18</strain>
    </source>
</reference>
<dbReference type="RefSeq" id="WP_074746204.1">
    <property type="nucleotide sequence ID" value="NZ_FOCT01000006.1"/>
</dbReference>
<dbReference type="SUPFAM" id="SSF55961">
    <property type="entry name" value="Bet v1-like"/>
    <property type="match status" value="1"/>
</dbReference>
<accession>A0A1H8IJQ1</accession>
<dbReference type="Proteomes" id="UP000183898">
    <property type="component" value="Unassembled WGS sequence"/>
</dbReference>
<dbReference type="AlphaFoldDB" id="A0A1H8IJQ1"/>
<gene>
    <name evidence="1" type="ORF">SAMN05216404_10696</name>
</gene>
<organism evidence="1 2">
    <name type="scientific">Nitrosospira multiformis</name>
    <dbReference type="NCBI Taxonomy" id="1231"/>
    <lineage>
        <taxon>Bacteria</taxon>
        <taxon>Pseudomonadati</taxon>
        <taxon>Pseudomonadota</taxon>
        <taxon>Betaproteobacteria</taxon>
        <taxon>Nitrosomonadales</taxon>
        <taxon>Nitrosomonadaceae</taxon>
        <taxon>Nitrosospira</taxon>
    </lineage>
</organism>
<dbReference type="InterPro" id="IPR023393">
    <property type="entry name" value="START-like_dom_sf"/>
</dbReference>